<feature type="compositionally biased region" description="Polar residues" evidence="1">
    <location>
        <begin position="1"/>
        <end position="12"/>
    </location>
</feature>
<dbReference type="Gene3D" id="2.30.29.30">
    <property type="entry name" value="Pleckstrin-homology domain (PH domain)/Phosphotyrosine-binding domain (PTB)"/>
    <property type="match status" value="2"/>
</dbReference>
<evidence type="ECO:0000256" key="1">
    <source>
        <dbReference type="SAM" id="MobiDB-lite"/>
    </source>
</evidence>
<dbReference type="Proteomes" id="UP000821866">
    <property type="component" value="Chromosome 6"/>
</dbReference>
<protein>
    <recommendedName>
        <fullName evidence="2">PID domain-containing protein</fullName>
    </recommendedName>
</protein>
<reference evidence="3" key="1">
    <citation type="journal article" date="2020" name="Cell">
        <title>Large-Scale Comparative Analyses of Tick Genomes Elucidate Their Genetic Diversity and Vector Capacities.</title>
        <authorList>
            <consortium name="Tick Genome and Microbiome Consortium (TIGMIC)"/>
            <person name="Jia N."/>
            <person name="Wang J."/>
            <person name="Shi W."/>
            <person name="Du L."/>
            <person name="Sun Y."/>
            <person name="Zhan W."/>
            <person name="Jiang J.F."/>
            <person name="Wang Q."/>
            <person name="Zhang B."/>
            <person name="Ji P."/>
            <person name="Bell-Sakyi L."/>
            <person name="Cui X.M."/>
            <person name="Yuan T.T."/>
            <person name="Jiang B.G."/>
            <person name="Yang W.F."/>
            <person name="Lam T.T."/>
            <person name="Chang Q.C."/>
            <person name="Ding S.J."/>
            <person name="Wang X.J."/>
            <person name="Zhu J.G."/>
            <person name="Ruan X.D."/>
            <person name="Zhao L."/>
            <person name="Wei J.T."/>
            <person name="Ye R.Z."/>
            <person name="Que T.C."/>
            <person name="Du C.H."/>
            <person name="Zhou Y.H."/>
            <person name="Cheng J.X."/>
            <person name="Dai P.F."/>
            <person name="Guo W.B."/>
            <person name="Han X.H."/>
            <person name="Huang E.J."/>
            <person name="Li L.F."/>
            <person name="Wei W."/>
            <person name="Gao Y.C."/>
            <person name="Liu J.Z."/>
            <person name="Shao H.Z."/>
            <person name="Wang X."/>
            <person name="Wang C.C."/>
            <person name="Yang T.C."/>
            <person name="Huo Q.B."/>
            <person name="Li W."/>
            <person name="Chen H.Y."/>
            <person name="Chen S.E."/>
            <person name="Zhou L.G."/>
            <person name="Ni X.B."/>
            <person name="Tian J.H."/>
            <person name="Sheng Y."/>
            <person name="Liu T."/>
            <person name="Pan Y.S."/>
            <person name="Xia L.Y."/>
            <person name="Li J."/>
            <person name="Zhao F."/>
            <person name="Cao W.C."/>
        </authorList>
    </citation>
    <scope>NUCLEOTIDE SEQUENCE</scope>
    <source>
        <strain evidence="3">Rmic-2018</strain>
    </source>
</reference>
<name>A0A9J6DRG9_RHIMP</name>
<proteinExistence type="predicted"/>
<reference evidence="3" key="2">
    <citation type="submission" date="2021-09" db="EMBL/GenBank/DDBJ databases">
        <authorList>
            <person name="Jia N."/>
            <person name="Wang J."/>
            <person name="Shi W."/>
            <person name="Du L."/>
            <person name="Sun Y."/>
            <person name="Zhan W."/>
            <person name="Jiang J."/>
            <person name="Wang Q."/>
            <person name="Zhang B."/>
            <person name="Ji P."/>
            <person name="Sakyi L.B."/>
            <person name="Cui X."/>
            <person name="Yuan T."/>
            <person name="Jiang B."/>
            <person name="Yang W."/>
            <person name="Lam T.T.-Y."/>
            <person name="Chang Q."/>
            <person name="Ding S."/>
            <person name="Wang X."/>
            <person name="Zhu J."/>
            <person name="Ruan X."/>
            <person name="Zhao L."/>
            <person name="Wei J."/>
            <person name="Que T."/>
            <person name="Du C."/>
            <person name="Cheng J."/>
            <person name="Dai P."/>
            <person name="Han X."/>
            <person name="Huang E."/>
            <person name="Gao Y."/>
            <person name="Liu J."/>
            <person name="Shao H."/>
            <person name="Ye R."/>
            <person name="Li L."/>
            <person name="Wei W."/>
            <person name="Wang X."/>
            <person name="Wang C."/>
            <person name="Huo Q."/>
            <person name="Li W."/>
            <person name="Guo W."/>
            <person name="Chen H."/>
            <person name="Chen S."/>
            <person name="Zhou L."/>
            <person name="Zhou L."/>
            <person name="Ni X."/>
            <person name="Tian J."/>
            <person name="Zhou Y."/>
            <person name="Sheng Y."/>
            <person name="Liu T."/>
            <person name="Pan Y."/>
            <person name="Xia L."/>
            <person name="Li J."/>
            <person name="Zhao F."/>
            <person name="Cao W."/>
        </authorList>
    </citation>
    <scope>NUCLEOTIDE SEQUENCE</scope>
    <source>
        <strain evidence="3">Rmic-2018</strain>
        <tissue evidence="3">Larvae</tissue>
    </source>
</reference>
<dbReference type="VEuPathDB" id="VectorBase:LOC119172264"/>
<evidence type="ECO:0000259" key="2">
    <source>
        <dbReference type="PROSITE" id="PS01179"/>
    </source>
</evidence>
<dbReference type="PANTHER" id="PTHR11232:SF77">
    <property type="entry name" value="GULP PTB DOMAIN CONTAINING ENGULFMENT ADAPTOR 1"/>
    <property type="match status" value="1"/>
</dbReference>
<comment type="caution">
    <text evidence="3">The sequence shown here is derived from an EMBL/GenBank/DDBJ whole genome shotgun (WGS) entry which is preliminary data.</text>
</comment>
<evidence type="ECO:0000313" key="3">
    <source>
        <dbReference type="EMBL" id="KAH8024456.1"/>
    </source>
</evidence>
<feature type="region of interest" description="Disordered" evidence="1">
    <location>
        <begin position="1"/>
        <end position="22"/>
    </location>
</feature>
<dbReference type="EMBL" id="JABSTU010000008">
    <property type="protein sequence ID" value="KAH8024456.1"/>
    <property type="molecule type" value="Genomic_DNA"/>
</dbReference>
<dbReference type="SMART" id="SM00462">
    <property type="entry name" value="PTB"/>
    <property type="match status" value="1"/>
</dbReference>
<organism evidence="3 4">
    <name type="scientific">Rhipicephalus microplus</name>
    <name type="common">Cattle tick</name>
    <name type="synonym">Boophilus microplus</name>
    <dbReference type="NCBI Taxonomy" id="6941"/>
    <lineage>
        <taxon>Eukaryota</taxon>
        <taxon>Metazoa</taxon>
        <taxon>Ecdysozoa</taxon>
        <taxon>Arthropoda</taxon>
        <taxon>Chelicerata</taxon>
        <taxon>Arachnida</taxon>
        <taxon>Acari</taxon>
        <taxon>Parasitiformes</taxon>
        <taxon>Ixodida</taxon>
        <taxon>Ixodoidea</taxon>
        <taxon>Ixodidae</taxon>
        <taxon>Rhipicephalinae</taxon>
        <taxon>Rhipicephalus</taxon>
        <taxon>Boophilus</taxon>
    </lineage>
</organism>
<accession>A0A9J6DRG9</accession>
<evidence type="ECO:0000313" key="4">
    <source>
        <dbReference type="Proteomes" id="UP000821866"/>
    </source>
</evidence>
<dbReference type="PANTHER" id="PTHR11232">
    <property type="entry name" value="PHOSPHOTYROSINE INTERACTION DOMAIN-CONTAINING FAMILY MEMBER"/>
    <property type="match status" value="1"/>
</dbReference>
<feature type="domain" description="PID" evidence="2">
    <location>
        <begin position="114"/>
        <end position="168"/>
    </location>
</feature>
<dbReference type="SUPFAM" id="SSF50729">
    <property type="entry name" value="PH domain-like"/>
    <property type="match status" value="1"/>
</dbReference>
<dbReference type="InterPro" id="IPR051133">
    <property type="entry name" value="Adapter_Engulfment-Domain"/>
</dbReference>
<gene>
    <name evidence="3" type="ORF">HPB51_024658</name>
</gene>
<sequence>MTTSLSLNNIQNSEERSPQLGSPVGSGLLWASWANFVSVLDANAECCHVGEALLNAGGRRWIHPADALQKGHVAYLVKFLGFTEVEQSKGIEVVREGIRKLKFNQQLKRSEGGKRIFHQHPLHRISYCADDKTDKKSFSFIAKESDGERHSCFVFSSEKLVRSASIIAVVKNVCRGA</sequence>
<dbReference type="InterPro" id="IPR011993">
    <property type="entry name" value="PH-like_dom_sf"/>
</dbReference>
<dbReference type="Pfam" id="PF00640">
    <property type="entry name" value="PID"/>
    <property type="match status" value="1"/>
</dbReference>
<dbReference type="AlphaFoldDB" id="A0A9J6DRG9"/>
<keyword evidence="4" id="KW-1185">Reference proteome</keyword>
<dbReference type="InterPro" id="IPR006020">
    <property type="entry name" value="PTB/PI_dom"/>
</dbReference>
<dbReference type="PROSITE" id="PS01179">
    <property type="entry name" value="PID"/>
    <property type="match status" value="1"/>
</dbReference>